<dbReference type="Proteomes" id="UP000245207">
    <property type="component" value="Unassembled WGS sequence"/>
</dbReference>
<dbReference type="InterPro" id="IPR050481">
    <property type="entry name" value="UDP-glycosyltransf_plant"/>
</dbReference>
<dbReference type="PANTHER" id="PTHR48048:SF72">
    <property type="entry name" value="GLYCOSYLTRANSFERASE"/>
    <property type="match status" value="1"/>
</dbReference>
<name>A0A2U1NKX7_ARTAN</name>
<keyword evidence="1" id="KW-0808">Transferase</keyword>
<dbReference type="Gene3D" id="3.40.50.2000">
    <property type="entry name" value="Glycogen Phosphorylase B"/>
    <property type="match status" value="1"/>
</dbReference>
<protein>
    <submittedName>
        <fullName evidence="1">UDP-glycosyltransferase 71E1</fullName>
    </submittedName>
</protein>
<dbReference type="STRING" id="35608.A0A2U1NKX7"/>
<dbReference type="SUPFAM" id="SSF53756">
    <property type="entry name" value="UDP-Glycosyltransferase/glycogen phosphorylase"/>
    <property type="match status" value="1"/>
</dbReference>
<dbReference type="GO" id="GO:0035251">
    <property type="term" value="F:UDP-glucosyltransferase activity"/>
    <property type="evidence" value="ECO:0007669"/>
    <property type="project" value="InterPro"/>
</dbReference>
<proteinExistence type="predicted"/>
<dbReference type="PANTHER" id="PTHR48048">
    <property type="entry name" value="GLYCOSYLTRANSFERASE"/>
    <property type="match status" value="1"/>
</dbReference>
<sequence>MINGYRLSITIIIMNLPLQPKHNIITPKANFRLCFVDIPSKELTKGLITPNTYIHDFVEHHKTHVLNIVHEMVESGKIRHAGFVVDMFCVAMTDVANAFGVPTYIYFTSGAAMLGMMFYVHAKHDEGDITRFKDLDLRLPIPSYVNVVPVKILP</sequence>
<dbReference type="EMBL" id="PKPP01002610">
    <property type="protein sequence ID" value="PWA74164.1"/>
    <property type="molecule type" value="Genomic_DNA"/>
</dbReference>
<evidence type="ECO:0000313" key="2">
    <source>
        <dbReference type="Proteomes" id="UP000245207"/>
    </source>
</evidence>
<dbReference type="OrthoDB" id="5835829at2759"/>
<reference evidence="1 2" key="1">
    <citation type="journal article" date="2018" name="Mol. Plant">
        <title>The genome of Artemisia annua provides insight into the evolution of Asteraceae family and artemisinin biosynthesis.</title>
        <authorList>
            <person name="Shen Q."/>
            <person name="Zhang L."/>
            <person name="Liao Z."/>
            <person name="Wang S."/>
            <person name="Yan T."/>
            <person name="Shi P."/>
            <person name="Liu M."/>
            <person name="Fu X."/>
            <person name="Pan Q."/>
            <person name="Wang Y."/>
            <person name="Lv Z."/>
            <person name="Lu X."/>
            <person name="Zhang F."/>
            <person name="Jiang W."/>
            <person name="Ma Y."/>
            <person name="Chen M."/>
            <person name="Hao X."/>
            <person name="Li L."/>
            <person name="Tang Y."/>
            <person name="Lv G."/>
            <person name="Zhou Y."/>
            <person name="Sun X."/>
            <person name="Brodelius P.E."/>
            <person name="Rose J.K.C."/>
            <person name="Tang K."/>
        </authorList>
    </citation>
    <scope>NUCLEOTIDE SEQUENCE [LARGE SCALE GENOMIC DNA]</scope>
    <source>
        <strain evidence="2">cv. Huhao1</strain>
        <tissue evidence="1">Leaf</tissue>
    </source>
</reference>
<gene>
    <name evidence="1" type="ORF">CTI12_AA254850</name>
</gene>
<accession>A0A2U1NKX7</accession>
<dbReference type="AlphaFoldDB" id="A0A2U1NKX7"/>
<evidence type="ECO:0000313" key="1">
    <source>
        <dbReference type="EMBL" id="PWA74164.1"/>
    </source>
</evidence>
<keyword evidence="2" id="KW-1185">Reference proteome</keyword>
<comment type="caution">
    <text evidence="1">The sequence shown here is derived from an EMBL/GenBank/DDBJ whole genome shotgun (WGS) entry which is preliminary data.</text>
</comment>
<organism evidence="1 2">
    <name type="scientific">Artemisia annua</name>
    <name type="common">Sweet wormwood</name>
    <dbReference type="NCBI Taxonomy" id="35608"/>
    <lineage>
        <taxon>Eukaryota</taxon>
        <taxon>Viridiplantae</taxon>
        <taxon>Streptophyta</taxon>
        <taxon>Embryophyta</taxon>
        <taxon>Tracheophyta</taxon>
        <taxon>Spermatophyta</taxon>
        <taxon>Magnoliopsida</taxon>
        <taxon>eudicotyledons</taxon>
        <taxon>Gunneridae</taxon>
        <taxon>Pentapetalae</taxon>
        <taxon>asterids</taxon>
        <taxon>campanulids</taxon>
        <taxon>Asterales</taxon>
        <taxon>Asteraceae</taxon>
        <taxon>Asteroideae</taxon>
        <taxon>Anthemideae</taxon>
        <taxon>Artemisiinae</taxon>
        <taxon>Artemisia</taxon>
    </lineage>
</organism>